<sequence length="63" mass="7283">MPIRDNFLDEQLLVSHGLLTYAISLLLPHSHQVYPEHIKQNLKAKRNTMYGTIPTFGDFVMTK</sequence>
<keyword evidence="2" id="KW-1185">Reference proteome</keyword>
<dbReference type="OrthoDB" id="2286242at2759"/>
<comment type="caution">
    <text evidence="1">The sequence shown here is derived from an EMBL/GenBank/DDBJ whole genome shotgun (WGS) entry which is preliminary data.</text>
</comment>
<evidence type="ECO:0000313" key="1">
    <source>
        <dbReference type="EMBL" id="RDX98357.1"/>
    </source>
</evidence>
<dbReference type="AlphaFoldDB" id="A0A371H6F5"/>
<name>A0A371H6F5_MUCPR</name>
<accession>A0A371H6F5</accession>
<gene>
    <name evidence="1" type="ORF">CR513_18749</name>
</gene>
<dbReference type="Proteomes" id="UP000257109">
    <property type="component" value="Unassembled WGS sequence"/>
</dbReference>
<evidence type="ECO:0000313" key="2">
    <source>
        <dbReference type="Proteomes" id="UP000257109"/>
    </source>
</evidence>
<proteinExistence type="predicted"/>
<dbReference type="EMBL" id="QJKJ01003470">
    <property type="protein sequence ID" value="RDX98357.1"/>
    <property type="molecule type" value="Genomic_DNA"/>
</dbReference>
<feature type="non-terminal residue" evidence="1">
    <location>
        <position position="1"/>
    </location>
</feature>
<organism evidence="1 2">
    <name type="scientific">Mucuna pruriens</name>
    <name type="common">Velvet bean</name>
    <name type="synonym">Dolichos pruriens</name>
    <dbReference type="NCBI Taxonomy" id="157652"/>
    <lineage>
        <taxon>Eukaryota</taxon>
        <taxon>Viridiplantae</taxon>
        <taxon>Streptophyta</taxon>
        <taxon>Embryophyta</taxon>
        <taxon>Tracheophyta</taxon>
        <taxon>Spermatophyta</taxon>
        <taxon>Magnoliopsida</taxon>
        <taxon>eudicotyledons</taxon>
        <taxon>Gunneridae</taxon>
        <taxon>Pentapetalae</taxon>
        <taxon>rosids</taxon>
        <taxon>fabids</taxon>
        <taxon>Fabales</taxon>
        <taxon>Fabaceae</taxon>
        <taxon>Papilionoideae</taxon>
        <taxon>50 kb inversion clade</taxon>
        <taxon>NPAAA clade</taxon>
        <taxon>indigoferoid/millettioid clade</taxon>
        <taxon>Phaseoleae</taxon>
        <taxon>Mucuna</taxon>
    </lineage>
</organism>
<protein>
    <submittedName>
        <fullName evidence="1">Uncharacterized protein</fullName>
    </submittedName>
</protein>
<reference evidence="1" key="1">
    <citation type="submission" date="2018-05" db="EMBL/GenBank/DDBJ databases">
        <title>Draft genome of Mucuna pruriens seed.</title>
        <authorList>
            <person name="Nnadi N.E."/>
            <person name="Vos R."/>
            <person name="Hasami M.H."/>
            <person name="Devisetty U.K."/>
            <person name="Aguiy J.C."/>
        </authorList>
    </citation>
    <scope>NUCLEOTIDE SEQUENCE [LARGE SCALE GENOMIC DNA]</scope>
    <source>
        <strain evidence="1">JCA_2017</strain>
    </source>
</reference>